<keyword evidence="5 7" id="KW-0520">NAD</keyword>
<dbReference type="RefSeq" id="WP_260591770.1">
    <property type="nucleotide sequence ID" value="NZ_CP104003.1"/>
</dbReference>
<keyword evidence="4 7" id="KW-0560">Oxidoreductase</keyword>
<dbReference type="AlphaFoldDB" id="A0A9E7QZ87"/>
<dbReference type="GO" id="GO:0003979">
    <property type="term" value="F:UDP-glucose 6-dehydrogenase activity"/>
    <property type="evidence" value="ECO:0007669"/>
    <property type="project" value="UniProtKB-EC"/>
</dbReference>
<feature type="binding site" evidence="10">
    <location>
        <position position="272"/>
    </location>
    <ligand>
        <name>NAD(+)</name>
        <dbReference type="ChEBI" id="CHEBI:57540"/>
    </ligand>
</feature>
<feature type="binding site" evidence="9">
    <location>
        <position position="328"/>
    </location>
    <ligand>
        <name>substrate</name>
    </ligand>
</feature>
<evidence type="ECO:0000256" key="5">
    <source>
        <dbReference type="ARBA" id="ARBA00023027"/>
    </source>
</evidence>
<dbReference type="Pfam" id="PF00984">
    <property type="entry name" value="UDPG_MGDP_dh"/>
    <property type="match status" value="1"/>
</dbReference>
<dbReference type="Gene3D" id="1.20.5.100">
    <property type="entry name" value="Cytochrome c1, transmembrane anchor, C-terminal"/>
    <property type="match status" value="1"/>
</dbReference>
<dbReference type="PANTHER" id="PTHR43750">
    <property type="entry name" value="UDP-GLUCOSE 6-DEHYDROGENASE TUAD"/>
    <property type="match status" value="1"/>
</dbReference>
<sequence>MDVSVIGSGYVGTTLAACLADLGHDVVAVDIDEDIVTRLNEGEAPIHEPGLQPLLDAYTGSRLRATTDYDAVPETDLTFVTVQTPSREDGSIDISAVEAACRDVGESIAEKDEYHLVVVKSTVIPGMTEEVLAPAIEAASGKTEGEGFGLAVNPEFQAQGSAVQDFMEPDKLVLGTDGDDRALDLLANCYEPLVVDWDPPVVETGRREAAMIKYANNVFLASKISLINELGNVCKEYGVDSYEVADAMGLDDRIGAAFLRSGAGWGGSCFPKDTAALMAAARERDYEPELLGQVVAVNDRQPLRMIELLERHVDPSGERIAVLGAAFKPGTDDTRGTRSRPAIEGLLERGATPVLYDPTEAAASLASEFDGVEVADSAADALEDASGAIVMTDWPEFSELDAAFDAMADPVVVDGRRIIARREGLMYEGLTW</sequence>
<feature type="binding site" evidence="10">
    <location>
        <position position="122"/>
    </location>
    <ligand>
        <name>NAD(+)</name>
        <dbReference type="ChEBI" id="CHEBI:57540"/>
    </ligand>
</feature>
<feature type="domain" description="UDP-glucose/GDP-mannose dehydrogenase C-terminal" evidence="11">
    <location>
        <begin position="321"/>
        <end position="421"/>
    </location>
</feature>
<evidence type="ECO:0000256" key="6">
    <source>
        <dbReference type="ARBA" id="ARBA00047473"/>
    </source>
</evidence>
<dbReference type="InterPro" id="IPR036220">
    <property type="entry name" value="UDP-Glc/GDP-Man_DH_C_sf"/>
</dbReference>
<comment type="catalytic activity">
    <reaction evidence="6 7">
        <text>UDP-alpha-D-glucose + 2 NAD(+) + H2O = UDP-alpha-D-glucuronate + 2 NADH + 3 H(+)</text>
        <dbReference type="Rhea" id="RHEA:23596"/>
        <dbReference type="ChEBI" id="CHEBI:15377"/>
        <dbReference type="ChEBI" id="CHEBI:15378"/>
        <dbReference type="ChEBI" id="CHEBI:57540"/>
        <dbReference type="ChEBI" id="CHEBI:57945"/>
        <dbReference type="ChEBI" id="CHEBI:58052"/>
        <dbReference type="ChEBI" id="CHEBI:58885"/>
        <dbReference type="EC" id="1.1.1.22"/>
    </reaction>
</comment>
<evidence type="ECO:0000256" key="10">
    <source>
        <dbReference type="PIRSR" id="PIRSR500134-3"/>
    </source>
</evidence>
<reference evidence="12" key="1">
    <citation type="submission" date="2022-09" db="EMBL/GenBank/DDBJ databases">
        <title>Diverse halophilic archaea isolated from saline environments.</title>
        <authorList>
            <person name="Cui H.-L."/>
        </authorList>
    </citation>
    <scope>NUCLEOTIDE SEQUENCE</scope>
    <source>
        <strain evidence="12">ZS-35-S2</strain>
    </source>
</reference>
<dbReference type="InterPro" id="IPR036291">
    <property type="entry name" value="NAD(P)-bd_dom_sf"/>
</dbReference>
<evidence type="ECO:0000256" key="2">
    <source>
        <dbReference type="ARBA" id="ARBA00006601"/>
    </source>
</evidence>
<name>A0A9E7QZ87_9EURY</name>
<dbReference type="PIRSF" id="PIRSF000124">
    <property type="entry name" value="UDPglc_GDPman_dh"/>
    <property type="match status" value="1"/>
</dbReference>
<dbReference type="GO" id="GO:0000271">
    <property type="term" value="P:polysaccharide biosynthetic process"/>
    <property type="evidence" value="ECO:0007669"/>
    <property type="project" value="InterPro"/>
</dbReference>
<evidence type="ECO:0000313" key="12">
    <source>
        <dbReference type="EMBL" id="UWM52775.1"/>
    </source>
</evidence>
<evidence type="ECO:0000256" key="7">
    <source>
        <dbReference type="PIRNR" id="PIRNR000124"/>
    </source>
</evidence>
<dbReference type="EC" id="1.1.1.22" evidence="3 7"/>
<comment type="similarity">
    <text evidence="2 7">Belongs to the UDP-glucose/GDP-mannose dehydrogenase family.</text>
</comment>
<dbReference type="GO" id="GO:0051287">
    <property type="term" value="F:NAD binding"/>
    <property type="evidence" value="ECO:0007669"/>
    <property type="project" value="InterPro"/>
</dbReference>
<dbReference type="PANTHER" id="PTHR43750:SF3">
    <property type="entry name" value="UDP-GLUCOSE 6-DEHYDROGENASE TUAD"/>
    <property type="match status" value="1"/>
</dbReference>
<dbReference type="NCBIfam" id="TIGR03026">
    <property type="entry name" value="NDP-sugDHase"/>
    <property type="match status" value="1"/>
</dbReference>
<dbReference type="Gene3D" id="3.40.50.720">
    <property type="entry name" value="NAD(P)-binding Rossmann-like Domain"/>
    <property type="match status" value="2"/>
</dbReference>
<feature type="binding site" evidence="10">
    <location>
        <position position="30"/>
    </location>
    <ligand>
        <name>NAD(+)</name>
        <dbReference type="ChEBI" id="CHEBI:57540"/>
    </ligand>
</feature>
<dbReference type="NCBIfam" id="NF041297">
    <property type="entry name" value="UDPGDh_AglM"/>
    <property type="match status" value="1"/>
</dbReference>
<evidence type="ECO:0000256" key="8">
    <source>
        <dbReference type="PIRSR" id="PIRSR500134-1"/>
    </source>
</evidence>
<dbReference type="SUPFAM" id="SSF51735">
    <property type="entry name" value="NAD(P)-binding Rossmann-fold domains"/>
    <property type="match status" value="1"/>
</dbReference>
<proteinExistence type="inferred from homology"/>
<dbReference type="InterPro" id="IPR017476">
    <property type="entry name" value="UDP-Glc/GDP-Man"/>
</dbReference>
<keyword evidence="13" id="KW-1185">Reference proteome</keyword>
<protein>
    <recommendedName>
        <fullName evidence="3 7">UDP-glucose 6-dehydrogenase</fullName>
        <ecNumber evidence="3 7">1.1.1.22</ecNumber>
    </recommendedName>
</protein>
<feature type="binding site" evidence="10">
    <location>
        <position position="335"/>
    </location>
    <ligand>
        <name>NAD(+)</name>
        <dbReference type="ChEBI" id="CHEBI:57540"/>
    </ligand>
</feature>
<dbReference type="SMART" id="SM00984">
    <property type="entry name" value="UDPG_MGDP_dh_C"/>
    <property type="match status" value="1"/>
</dbReference>
<feature type="active site" description="Nucleophile" evidence="8">
    <location>
        <position position="269"/>
    </location>
</feature>
<dbReference type="GeneID" id="74943054"/>
<feature type="binding site" evidence="9">
    <location>
        <begin position="258"/>
        <end position="262"/>
    </location>
    <ligand>
        <name>substrate</name>
    </ligand>
</feature>
<evidence type="ECO:0000259" key="11">
    <source>
        <dbReference type="SMART" id="SM00984"/>
    </source>
</evidence>
<dbReference type="InterPro" id="IPR001732">
    <property type="entry name" value="UDP-Glc/GDP-Man_DH_N"/>
</dbReference>
<accession>A0A9E7QZ87</accession>
<evidence type="ECO:0000256" key="3">
    <source>
        <dbReference type="ARBA" id="ARBA00012954"/>
    </source>
</evidence>
<feature type="binding site" evidence="9">
    <location>
        <position position="266"/>
    </location>
    <ligand>
        <name>substrate</name>
    </ligand>
</feature>
<gene>
    <name evidence="12" type="ORF">N0B31_11490</name>
</gene>
<dbReference type="InterPro" id="IPR014027">
    <property type="entry name" value="UDP-Glc/GDP-Man_DH_C"/>
</dbReference>
<evidence type="ECO:0000256" key="4">
    <source>
        <dbReference type="ARBA" id="ARBA00023002"/>
    </source>
</evidence>
<dbReference type="Pfam" id="PF03721">
    <property type="entry name" value="UDPG_MGDP_dh_N"/>
    <property type="match status" value="1"/>
</dbReference>
<dbReference type="Pfam" id="PF03720">
    <property type="entry name" value="UDPG_MGDP_dh_C"/>
    <property type="match status" value="1"/>
</dbReference>
<evidence type="ECO:0000256" key="9">
    <source>
        <dbReference type="PIRSR" id="PIRSR500134-2"/>
    </source>
</evidence>
<dbReference type="InterPro" id="IPR028357">
    <property type="entry name" value="UDPglc_DH_bac"/>
</dbReference>
<dbReference type="Proteomes" id="UP001057580">
    <property type="component" value="Chromosome"/>
</dbReference>
<organism evidence="12 13">
    <name type="scientific">Salinirubellus salinus</name>
    <dbReference type="NCBI Taxonomy" id="1364945"/>
    <lineage>
        <taxon>Archaea</taxon>
        <taxon>Methanobacteriati</taxon>
        <taxon>Methanobacteriota</taxon>
        <taxon>Stenosarchaea group</taxon>
        <taxon>Halobacteria</taxon>
        <taxon>Halobacteriales</taxon>
        <taxon>Natronomonadaceae</taxon>
        <taxon>Salinirubellus</taxon>
    </lineage>
</organism>
<feature type="binding site" evidence="9">
    <location>
        <position position="213"/>
    </location>
    <ligand>
        <name>substrate</name>
    </ligand>
</feature>
<evidence type="ECO:0000313" key="13">
    <source>
        <dbReference type="Proteomes" id="UP001057580"/>
    </source>
</evidence>
<comment type="pathway">
    <text evidence="1">Nucleotide-sugar biosynthesis; UDP-alpha-D-glucuronate biosynthesis; UDP-alpha-D-glucuronate from UDP-alpha-D-glucose: step 1/1.</text>
</comment>
<dbReference type="KEGG" id="ssai:N0B31_11490"/>
<dbReference type="InterPro" id="IPR014026">
    <property type="entry name" value="UDP-Glc/GDP-Man_DH_dimer"/>
</dbReference>
<dbReference type="InterPro" id="IPR054886">
    <property type="entry name" value="UDPGDh_AglM"/>
</dbReference>
<dbReference type="InterPro" id="IPR008927">
    <property type="entry name" value="6-PGluconate_DH-like_C_sf"/>
</dbReference>
<dbReference type="SUPFAM" id="SSF52413">
    <property type="entry name" value="UDP-glucose/GDP-mannose dehydrogenase C-terminal domain"/>
    <property type="match status" value="1"/>
</dbReference>
<dbReference type="EMBL" id="CP104003">
    <property type="protein sequence ID" value="UWM52775.1"/>
    <property type="molecule type" value="Genomic_DNA"/>
</dbReference>
<dbReference type="PIRSF" id="PIRSF500134">
    <property type="entry name" value="UDPglc_DH_bac"/>
    <property type="match status" value="1"/>
</dbReference>
<feature type="binding site" evidence="10">
    <location>
        <position position="84"/>
    </location>
    <ligand>
        <name>NAD(+)</name>
        <dbReference type="ChEBI" id="CHEBI:57540"/>
    </ligand>
</feature>
<dbReference type="SUPFAM" id="SSF48179">
    <property type="entry name" value="6-phosphogluconate dehydrogenase C-terminal domain-like"/>
    <property type="match status" value="1"/>
</dbReference>
<evidence type="ECO:0000256" key="1">
    <source>
        <dbReference type="ARBA" id="ARBA00004701"/>
    </source>
</evidence>